<proteinExistence type="predicted"/>
<sequence>MHEPPQAGLQGRDSVAIPLRYARPPLETIFTWQPVYRPGDEMDGVSGSTREQRVIATAAEGAWRSAQ</sequence>
<evidence type="ECO:0000313" key="2">
    <source>
        <dbReference type="Proteomes" id="UP000467249"/>
    </source>
</evidence>
<reference evidence="1 2" key="1">
    <citation type="journal article" date="2019" name="Emerg. Microbes Infect.">
        <title>Comprehensive subspecies identification of 175 nontuberculous mycobacteria species based on 7547 genomic profiles.</title>
        <authorList>
            <person name="Matsumoto Y."/>
            <person name="Kinjo T."/>
            <person name="Motooka D."/>
            <person name="Nabeya D."/>
            <person name="Jung N."/>
            <person name="Uechi K."/>
            <person name="Horii T."/>
            <person name="Iida T."/>
            <person name="Fujita J."/>
            <person name="Nakamura S."/>
        </authorList>
    </citation>
    <scope>NUCLEOTIDE SEQUENCE [LARGE SCALE GENOMIC DNA]</scope>
    <source>
        <strain evidence="1 2">JCM 30275</strain>
    </source>
</reference>
<protein>
    <submittedName>
        <fullName evidence="1">Uncharacterized protein</fullName>
    </submittedName>
</protein>
<dbReference type="EMBL" id="AP022620">
    <property type="protein sequence ID" value="BBZ75429.1"/>
    <property type="molecule type" value="Genomic_DNA"/>
</dbReference>
<organism evidence="1 2">
    <name type="scientific">Mycolicibacterium anyangense</name>
    <dbReference type="NCBI Taxonomy" id="1431246"/>
    <lineage>
        <taxon>Bacteria</taxon>
        <taxon>Bacillati</taxon>
        <taxon>Actinomycetota</taxon>
        <taxon>Actinomycetes</taxon>
        <taxon>Mycobacteriales</taxon>
        <taxon>Mycobacteriaceae</taxon>
        <taxon>Mycolicibacterium</taxon>
    </lineage>
</organism>
<dbReference type="AlphaFoldDB" id="A0A6N4W356"/>
<evidence type="ECO:0000313" key="1">
    <source>
        <dbReference type="EMBL" id="BBZ75429.1"/>
    </source>
</evidence>
<accession>A0A6N4W356</accession>
<gene>
    <name evidence="1" type="ORF">MANY_07660</name>
</gene>
<keyword evidence="2" id="KW-1185">Reference proteome</keyword>
<dbReference type="Proteomes" id="UP000467249">
    <property type="component" value="Chromosome"/>
</dbReference>
<dbReference type="KEGG" id="many:MANY_07660"/>
<name>A0A6N4W356_9MYCO</name>